<reference evidence="1 2" key="1">
    <citation type="submission" date="2024-04" db="EMBL/GenBank/DDBJ databases">
        <authorList>
            <person name="Waldvogel A.-M."/>
            <person name="Schoenle A."/>
        </authorList>
    </citation>
    <scope>NUCLEOTIDE SEQUENCE [LARGE SCALE GENOMIC DNA]</scope>
</reference>
<keyword evidence="2" id="KW-1185">Reference proteome</keyword>
<protein>
    <submittedName>
        <fullName evidence="1">Uncharacterized protein</fullName>
    </submittedName>
</protein>
<evidence type="ECO:0000313" key="1">
    <source>
        <dbReference type="EMBL" id="CAL1602196.1"/>
    </source>
</evidence>
<organism evidence="1 2">
    <name type="scientific">Knipowitschia caucasica</name>
    <name type="common">Caucasian dwarf goby</name>
    <name type="synonym">Pomatoschistus caucasicus</name>
    <dbReference type="NCBI Taxonomy" id="637954"/>
    <lineage>
        <taxon>Eukaryota</taxon>
        <taxon>Metazoa</taxon>
        <taxon>Chordata</taxon>
        <taxon>Craniata</taxon>
        <taxon>Vertebrata</taxon>
        <taxon>Euteleostomi</taxon>
        <taxon>Actinopterygii</taxon>
        <taxon>Neopterygii</taxon>
        <taxon>Teleostei</taxon>
        <taxon>Neoteleostei</taxon>
        <taxon>Acanthomorphata</taxon>
        <taxon>Gobiaria</taxon>
        <taxon>Gobiiformes</taxon>
        <taxon>Gobioidei</taxon>
        <taxon>Gobiidae</taxon>
        <taxon>Gobiinae</taxon>
        <taxon>Knipowitschia</taxon>
    </lineage>
</organism>
<evidence type="ECO:0000313" key="2">
    <source>
        <dbReference type="Proteomes" id="UP001497482"/>
    </source>
</evidence>
<name>A0AAV2LKT4_KNICA</name>
<dbReference type="Proteomes" id="UP001497482">
    <property type="component" value="Chromosome 3"/>
</dbReference>
<dbReference type="AlphaFoldDB" id="A0AAV2LKT4"/>
<gene>
    <name evidence="1" type="ORF">KC01_LOCUS30003</name>
</gene>
<dbReference type="EMBL" id="OZ035825">
    <property type="protein sequence ID" value="CAL1602196.1"/>
    <property type="molecule type" value="Genomic_DNA"/>
</dbReference>
<sequence>MTLFQQQRRRGVQKAEACKPGSCENVCSPCGRVSPSVREYGHSGANYPRQKLVRQRPEAVEQVKAVKAQENVFAGESTTPLPAALRYGESVRERPMVVRTLCHSHTQDTAPGTRGLFGCESATPPGRLLLRFARKTHKIPRIYAERDSFSTVTRAQPSWVGGVAVRAAPNSQSTSSPLIPLQVVRLGPRGTVALFSDVRFAGLRSEPRDTPLLCFGPGPCPNCLNPGKCCFWIGSNEADKTSRLMNS</sequence>
<accession>A0AAV2LKT4</accession>
<proteinExistence type="predicted"/>